<accession>A0ABS4VMZ4</accession>
<evidence type="ECO:0000313" key="2">
    <source>
        <dbReference type="EMBL" id="MBP2365275.1"/>
    </source>
</evidence>
<reference evidence="2 3" key="1">
    <citation type="submission" date="2021-03" db="EMBL/GenBank/DDBJ databases">
        <title>Sequencing the genomes of 1000 actinobacteria strains.</title>
        <authorList>
            <person name="Klenk H.-P."/>
        </authorList>
    </citation>
    <scope>NUCLEOTIDE SEQUENCE [LARGE SCALE GENOMIC DNA]</scope>
    <source>
        <strain evidence="2 3">DSM 45256</strain>
    </source>
</reference>
<keyword evidence="3" id="KW-1185">Reference proteome</keyword>
<dbReference type="Proteomes" id="UP001519295">
    <property type="component" value="Unassembled WGS sequence"/>
</dbReference>
<comment type="caution">
    <text evidence="2">The sequence shown here is derived from an EMBL/GenBank/DDBJ whole genome shotgun (WGS) entry which is preliminary data.</text>
</comment>
<name>A0ABS4VMZ4_9PSEU</name>
<dbReference type="InterPro" id="IPR024524">
    <property type="entry name" value="DUF3800"/>
</dbReference>
<evidence type="ECO:0008006" key="4">
    <source>
        <dbReference type="Google" id="ProtNLM"/>
    </source>
</evidence>
<gene>
    <name evidence="2" type="ORF">JOF36_000971</name>
</gene>
<dbReference type="Pfam" id="PF12686">
    <property type="entry name" value="DUF3800"/>
    <property type="match status" value="1"/>
</dbReference>
<feature type="compositionally biased region" description="Low complexity" evidence="1">
    <location>
        <begin position="246"/>
        <end position="261"/>
    </location>
</feature>
<protein>
    <recommendedName>
        <fullName evidence="4">DUF3800 domain-containing protein</fullName>
    </recommendedName>
</protein>
<evidence type="ECO:0000313" key="3">
    <source>
        <dbReference type="Proteomes" id="UP001519295"/>
    </source>
</evidence>
<proteinExistence type="predicted"/>
<evidence type="ECO:0000256" key="1">
    <source>
        <dbReference type="SAM" id="MobiDB-lite"/>
    </source>
</evidence>
<feature type="region of interest" description="Disordered" evidence="1">
    <location>
        <begin position="240"/>
        <end position="274"/>
    </location>
</feature>
<dbReference type="RefSeq" id="WP_210025202.1">
    <property type="nucleotide sequence ID" value="NZ_JAGINU010000001.1"/>
</dbReference>
<dbReference type="EMBL" id="JAGINU010000001">
    <property type="protein sequence ID" value="MBP2365275.1"/>
    <property type="molecule type" value="Genomic_DNA"/>
</dbReference>
<sequence length="274" mass="30984">MSLGVWADESYTDTHYFIGALVVPEAAARPLVTDLDDLMERTSTAYDEIDPSFELHAHELVHGKGGWKPLARMHRARIGIYEKVLAAIARHEATFIVEGIDRTKLSERYAKPDEPHSLALMWIMERVQEYTRTVGRKVGTATFALLIADEVDQHDEHRRNLWVAQRDGTWGYKAQVLDRIVDTIYFTPSHSSRLLQAADFATFIYRRRKTHVETDPRAEAAWARLYGLLERRSCANASGLHRCTKTPPRGRGLRRTGFPGLAGPPVTATLPGPR</sequence>
<organism evidence="2 3">
    <name type="scientific">Pseudonocardia parietis</name>
    <dbReference type="NCBI Taxonomy" id="570936"/>
    <lineage>
        <taxon>Bacteria</taxon>
        <taxon>Bacillati</taxon>
        <taxon>Actinomycetota</taxon>
        <taxon>Actinomycetes</taxon>
        <taxon>Pseudonocardiales</taxon>
        <taxon>Pseudonocardiaceae</taxon>
        <taxon>Pseudonocardia</taxon>
    </lineage>
</organism>